<dbReference type="InterPro" id="IPR029032">
    <property type="entry name" value="AhpD-like"/>
</dbReference>
<sequence length="116" mass="12618">MIRDYCKYYSDLKRGLDELEGSIPTAVSKFQNLKQISLKDGTLTLKTKELIALGIAISIGSTSCIALHVNDALIAGVKTSEILETIEVAIFMGGESSLLYGCEALEALNQFMVLEQ</sequence>
<keyword evidence="3" id="KW-1185">Reference proteome</keyword>
<dbReference type="Proteomes" id="UP000298517">
    <property type="component" value="Unassembled WGS sequence"/>
</dbReference>
<feature type="domain" description="Carboxymuconolactone decarboxylase-like" evidence="1">
    <location>
        <begin position="27"/>
        <end position="106"/>
    </location>
</feature>
<evidence type="ECO:0000259" key="1">
    <source>
        <dbReference type="Pfam" id="PF02627"/>
    </source>
</evidence>
<evidence type="ECO:0000313" key="3">
    <source>
        <dbReference type="Proteomes" id="UP000298517"/>
    </source>
</evidence>
<dbReference type="EMBL" id="SNQI01000002">
    <property type="protein sequence ID" value="TEW75364.1"/>
    <property type="molecule type" value="Genomic_DNA"/>
</dbReference>
<protein>
    <submittedName>
        <fullName evidence="2">Carboxymuconolactone decarboxylase family protein</fullName>
    </submittedName>
</protein>
<proteinExistence type="predicted"/>
<dbReference type="AlphaFoldDB" id="A0A4Y8AU10"/>
<name>A0A4Y8AU10_9FLAO</name>
<comment type="caution">
    <text evidence="2">The sequence shown here is derived from an EMBL/GenBank/DDBJ whole genome shotgun (WGS) entry which is preliminary data.</text>
</comment>
<accession>A0A4Y8AU10</accession>
<dbReference type="Gene3D" id="1.20.1290.10">
    <property type="entry name" value="AhpD-like"/>
    <property type="match status" value="1"/>
</dbReference>
<evidence type="ECO:0000313" key="2">
    <source>
        <dbReference type="EMBL" id="TEW75364.1"/>
    </source>
</evidence>
<dbReference type="Pfam" id="PF02627">
    <property type="entry name" value="CMD"/>
    <property type="match status" value="1"/>
</dbReference>
<dbReference type="PANTHER" id="PTHR33930:SF2">
    <property type="entry name" value="BLR3452 PROTEIN"/>
    <property type="match status" value="1"/>
</dbReference>
<reference evidence="2 3" key="1">
    <citation type="journal article" date="2011" name="J. Microbiol.">
        <title>Gramella jeungdoensis sp. nov., isolated from a solar saltern in Korea.</title>
        <authorList>
            <person name="Joung Y."/>
            <person name="Kim H."/>
            <person name="Jang T."/>
            <person name="Ahn T.S."/>
            <person name="Joh K."/>
        </authorList>
    </citation>
    <scope>NUCLEOTIDE SEQUENCE [LARGE SCALE GENOMIC DNA]</scope>
    <source>
        <strain evidence="2 3">KCTC 23123</strain>
    </source>
</reference>
<dbReference type="OrthoDB" id="9806086at2"/>
<dbReference type="PANTHER" id="PTHR33930">
    <property type="entry name" value="ALKYL HYDROPEROXIDE REDUCTASE AHPD"/>
    <property type="match status" value="1"/>
</dbReference>
<dbReference type="GO" id="GO:0051920">
    <property type="term" value="F:peroxiredoxin activity"/>
    <property type="evidence" value="ECO:0007669"/>
    <property type="project" value="InterPro"/>
</dbReference>
<gene>
    <name evidence="2" type="ORF">E2488_07585</name>
</gene>
<dbReference type="SUPFAM" id="SSF69118">
    <property type="entry name" value="AhpD-like"/>
    <property type="match status" value="1"/>
</dbReference>
<organism evidence="2 3">
    <name type="scientific">Gramella jeungdoensis</name>
    <dbReference type="NCBI Taxonomy" id="708091"/>
    <lineage>
        <taxon>Bacteria</taxon>
        <taxon>Pseudomonadati</taxon>
        <taxon>Bacteroidota</taxon>
        <taxon>Flavobacteriia</taxon>
        <taxon>Flavobacteriales</taxon>
        <taxon>Flavobacteriaceae</taxon>
        <taxon>Christiangramia</taxon>
    </lineage>
</organism>
<dbReference type="InterPro" id="IPR003779">
    <property type="entry name" value="CMD-like"/>
</dbReference>